<comment type="similarity">
    <text evidence="1">Belongs to the hemerythrin family.</text>
</comment>
<dbReference type="InterPro" id="IPR035938">
    <property type="entry name" value="Hemerythrin-like_sf"/>
</dbReference>
<accession>F6B6Z9</accession>
<dbReference type="EMBL" id="CP002736">
    <property type="protein sequence ID" value="AEF93324.1"/>
    <property type="molecule type" value="Genomic_DNA"/>
</dbReference>
<organism evidence="5 6">
    <name type="scientific">Desulfotomaculum nigrificans (strain DSM 14880 / VKM B-2319 / CO-1-SRB)</name>
    <name type="common">Desulfotomaculum carboxydivorans</name>
    <dbReference type="NCBI Taxonomy" id="868595"/>
    <lineage>
        <taxon>Bacteria</taxon>
        <taxon>Bacillati</taxon>
        <taxon>Bacillota</taxon>
        <taxon>Clostridia</taxon>
        <taxon>Eubacteriales</taxon>
        <taxon>Desulfotomaculaceae</taxon>
        <taxon>Desulfotomaculum</taxon>
    </lineage>
</organism>
<dbReference type="SUPFAM" id="SSF47188">
    <property type="entry name" value="Hemerythrin-like"/>
    <property type="match status" value="1"/>
</dbReference>
<evidence type="ECO:0000256" key="3">
    <source>
        <dbReference type="ARBA" id="ARBA00023004"/>
    </source>
</evidence>
<dbReference type="RefSeq" id="WP_003544590.1">
    <property type="nucleotide sequence ID" value="NC_015565.1"/>
</dbReference>
<dbReference type="PANTHER" id="PTHR37164:SF1">
    <property type="entry name" value="BACTERIOHEMERYTHRIN"/>
    <property type="match status" value="1"/>
</dbReference>
<feature type="domain" description="Hemerythrin-like" evidence="4">
    <location>
        <begin position="9"/>
        <end position="128"/>
    </location>
</feature>
<dbReference type="Gene3D" id="1.20.120.50">
    <property type="entry name" value="Hemerythrin-like"/>
    <property type="match status" value="1"/>
</dbReference>
<dbReference type="KEGG" id="dca:Desca_0431"/>
<dbReference type="STRING" id="868595.Desca_0431"/>
<dbReference type="HOGENOM" id="CLU_086902_3_1_9"/>
<evidence type="ECO:0000313" key="6">
    <source>
        <dbReference type="Proteomes" id="UP000009226"/>
    </source>
</evidence>
<keyword evidence="2" id="KW-0479">Metal-binding</keyword>
<dbReference type="eggNOG" id="COG2703">
    <property type="taxonomic scope" value="Bacteria"/>
</dbReference>
<dbReference type="InterPro" id="IPR050669">
    <property type="entry name" value="Hemerythrin"/>
</dbReference>
<protein>
    <submittedName>
        <fullName evidence="5">Hemerythrin-like metal-binding protein</fullName>
    </submittedName>
</protein>
<keyword evidence="6" id="KW-1185">Reference proteome</keyword>
<gene>
    <name evidence="5" type="ordered locus">Desca_0431</name>
</gene>
<dbReference type="AlphaFoldDB" id="F6B6Z9"/>
<dbReference type="NCBIfam" id="TIGR02481">
    <property type="entry name" value="hemeryth_dom"/>
    <property type="match status" value="1"/>
</dbReference>
<evidence type="ECO:0000259" key="4">
    <source>
        <dbReference type="Pfam" id="PF01814"/>
    </source>
</evidence>
<dbReference type="InterPro" id="IPR012312">
    <property type="entry name" value="Hemerythrin-like"/>
</dbReference>
<evidence type="ECO:0000256" key="1">
    <source>
        <dbReference type="ARBA" id="ARBA00010587"/>
    </source>
</evidence>
<sequence>MWKEKYRIGVELIDEQHKELFRRVTEFIKTLQSQEPWEKKLVHVQETLEFMKDYVVIHFADEETYQAEIAYPEREKHQVIHEQFKAEIEKYVAKFNQDRYNEETLKELGGRLLAWLVYHVAGDDQKIGRYVAQGKVVK</sequence>
<evidence type="ECO:0000256" key="2">
    <source>
        <dbReference type="ARBA" id="ARBA00022723"/>
    </source>
</evidence>
<dbReference type="InterPro" id="IPR012827">
    <property type="entry name" value="Hemerythrin_metal-bd"/>
</dbReference>
<dbReference type="GO" id="GO:0046872">
    <property type="term" value="F:metal ion binding"/>
    <property type="evidence" value="ECO:0007669"/>
    <property type="project" value="UniProtKB-KW"/>
</dbReference>
<dbReference type="PANTHER" id="PTHR37164">
    <property type="entry name" value="BACTERIOHEMERYTHRIN"/>
    <property type="match status" value="1"/>
</dbReference>
<reference evidence="5" key="1">
    <citation type="submission" date="2011-05" db="EMBL/GenBank/DDBJ databases">
        <title>Complete sequence of Desulfotomaculum carboxydivorans CO-1-SRB.</title>
        <authorList>
            <consortium name="US DOE Joint Genome Institute"/>
            <person name="Lucas S."/>
            <person name="Han J."/>
            <person name="Lapidus A."/>
            <person name="Cheng J.-F."/>
            <person name="Goodwin L."/>
            <person name="Pitluck S."/>
            <person name="Peters L."/>
            <person name="Mikhailova N."/>
            <person name="Lu M."/>
            <person name="Han C."/>
            <person name="Tapia R."/>
            <person name="Land M."/>
            <person name="Hauser L."/>
            <person name="Kyrpides N."/>
            <person name="Ivanova N."/>
            <person name="Pagani I."/>
            <person name="Stams A."/>
            <person name="Plugge C."/>
            <person name="Muyzer G."/>
            <person name="Kuever J."/>
            <person name="Parshina S."/>
            <person name="Ivanova A."/>
            <person name="Nazina T."/>
            <person name="Woyke T."/>
        </authorList>
    </citation>
    <scope>NUCLEOTIDE SEQUENCE [LARGE SCALE GENOMIC DNA]</scope>
    <source>
        <strain evidence="5">CO-1-SRB</strain>
    </source>
</reference>
<proteinExistence type="inferred from homology"/>
<keyword evidence="3" id="KW-0408">Iron</keyword>
<evidence type="ECO:0000313" key="5">
    <source>
        <dbReference type="EMBL" id="AEF93324.1"/>
    </source>
</evidence>
<dbReference type="NCBIfam" id="NF033749">
    <property type="entry name" value="bact_hemeryth"/>
    <property type="match status" value="1"/>
</dbReference>
<dbReference type="Proteomes" id="UP000009226">
    <property type="component" value="Chromosome"/>
</dbReference>
<name>F6B6Z9_DESCC</name>
<dbReference type="Pfam" id="PF01814">
    <property type="entry name" value="Hemerythrin"/>
    <property type="match status" value="1"/>
</dbReference>
<dbReference type="CDD" id="cd12107">
    <property type="entry name" value="Hemerythrin"/>
    <property type="match status" value="1"/>
</dbReference>